<dbReference type="SUPFAM" id="SSF56317">
    <property type="entry name" value="Carbon-nitrogen hydrolase"/>
    <property type="match status" value="1"/>
</dbReference>
<reference evidence="3 4" key="1">
    <citation type="journal article" date="2012" name="Nature">
        <title>Repeated polyploidization of Gossypium genomes and the evolution of spinnable cotton fibres.</title>
        <authorList>
            <person name="Paterson A.H."/>
            <person name="Wendel J.F."/>
            <person name="Gundlach H."/>
            <person name="Guo H."/>
            <person name="Jenkins J."/>
            <person name="Jin D."/>
            <person name="Llewellyn D."/>
            <person name="Showmaker K.C."/>
            <person name="Shu S."/>
            <person name="Udall J."/>
            <person name="Yoo M.J."/>
            <person name="Byers R."/>
            <person name="Chen W."/>
            <person name="Doron-Faigenboim A."/>
            <person name="Duke M.V."/>
            <person name="Gong L."/>
            <person name="Grimwood J."/>
            <person name="Grover C."/>
            <person name="Grupp K."/>
            <person name="Hu G."/>
            <person name="Lee T.H."/>
            <person name="Li J."/>
            <person name="Lin L."/>
            <person name="Liu T."/>
            <person name="Marler B.S."/>
            <person name="Page J.T."/>
            <person name="Roberts A.W."/>
            <person name="Romanel E."/>
            <person name="Sanders W.S."/>
            <person name="Szadkowski E."/>
            <person name="Tan X."/>
            <person name="Tang H."/>
            <person name="Xu C."/>
            <person name="Wang J."/>
            <person name="Wang Z."/>
            <person name="Zhang D."/>
            <person name="Zhang L."/>
            <person name="Ashrafi H."/>
            <person name="Bedon F."/>
            <person name="Bowers J.E."/>
            <person name="Brubaker C.L."/>
            <person name="Chee P.W."/>
            <person name="Das S."/>
            <person name="Gingle A.R."/>
            <person name="Haigler C.H."/>
            <person name="Harker D."/>
            <person name="Hoffmann L.V."/>
            <person name="Hovav R."/>
            <person name="Jones D.C."/>
            <person name="Lemke C."/>
            <person name="Mansoor S."/>
            <person name="ur Rahman M."/>
            <person name="Rainville L.N."/>
            <person name="Rambani A."/>
            <person name="Reddy U.K."/>
            <person name="Rong J.K."/>
            <person name="Saranga Y."/>
            <person name="Scheffler B.E."/>
            <person name="Scheffler J.A."/>
            <person name="Stelly D.M."/>
            <person name="Triplett B.A."/>
            <person name="Van Deynze A."/>
            <person name="Vaslin M.F."/>
            <person name="Waghmare V.N."/>
            <person name="Walford S.A."/>
            <person name="Wright R.J."/>
            <person name="Zaki E.A."/>
            <person name="Zhang T."/>
            <person name="Dennis E.S."/>
            <person name="Mayer K.F."/>
            <person name="Peterson D.G."/>
            <person name="Rokhsar D.S."/>
            <person name="Wang X."/>
            <person name="Schmutz J."/>
        </authorList>
    </citation>
    <scope>NUCLEOTIDE SEQUENCE [LARGE SCALE GENOMIC DNA]</scope>
</reference>
<keyword evidence="4" id="KW-1185">Reference proteome</keyword>
<dbReference type="PANTHER" id="PTHR43674">
    <property type="entry name" value="NITRILASE C965.09-RELATED"/>
    <property type="match status" value="1"/>
</dbReference>
<evidence type="ECO:0000256" key="1">
    <source>
        <dbReference type="ARBA" id="ARBA00022801"/>
    </source>
</evidence>
<evidence type="ECO:0000313" key="3">
    <source>
        <dbReference type="EMBL" id="KJB32981.1"/>
    </source>
</evidence>
<dbReference type="Gene3D" id="3.60.110.10">
    <property type="entry name" value="Carbon-nitrogen hydrolase"/>
    <property type="match status" value="2"/>
</dbReference>
<gene>
    <name evidence="3" type="ORF">B456_006G1125001</name>
</gene>
<organism evidence="3 4">
    <name type="scientific">Gossypium raimondii</name>
    <name type="common">Peruvian cotton</name>
    <name type="synonym">Gossypium klotzschianum subsp. raimondii</name>
    <dbReference type="NCBI Taxonomy" id="29730"/>
    <lineage>
        <taxon>Eukaryota</taxon>
        <taxon>Viridiplantae</taxon>
        <taxon>Streptophyta</taxon>
        <taxon>Embryophyta</taxon>
        <taxon>Tracheophyta</taxon>
        <taxon>Spermatophyta</taxon>
        <taxon>Magnoliopsida</taxon>
        <taxon>eudicotyledons</taxon>
        <taxon>Gunneridae</taxon>
        <taxon>Pentapetalae</taxon>
        <taxon>rosids</taxon>
        <taxon>malvids</taxon>
        <taxon>Malvales</taxon>
        <taxon>Malvaceae</taxon>
        <taxon>Malvoideae</taxon>
        <taxon>Gossypium</taxon>
    </lineage>
</organism>
<accession>A0A0D2RU87</accession>
<sequence>MEKGNRQVVVSALQFACTDDVPTNLATAERLVRAAHAKGANIILIQELFEGYYFCQAQREDFFRRAKPYNDHPTIKRMQGLAKELGVVLPVSFFEEANSAHYNSVAIIDADGTDLGLYRKSHIPDGPGYQEKFYFNPGDTGFKVFQTKFGKIGVAICWDQWFPERVMQGHAGANVVPLVASNRIGKEIIETEHGKSQITFYGNSFIAGPTGEIVAAANDKDEAVLIAQFDLDKIKSKRSCWGVFRDRRPDLYKVLLTSDGSKTSS</sequence>
<dbReference type="InterPro" id="IPR036526">
    <property type="entry name" value="C-N_Hydrolase_sf"/>
</dbReference>
<dbReference type="PANTHER" id="PTHR43674:SF2">
    <property type="entry name" value="BETA-UREIDOPROPIONASE"/>
    <property type="match status" value="1"/>
</dbReference>
<dbReference type="GO" id="GO:0033388">
    <property type="term" value="P:putrescine biosynthetic process from arginine"/>
    <property type="evidence" value="ECO:0007669"/>
    <property type="project" value="TreeGrafter"/>
</dbReference>
<dbReference type="InterPro" id="IPR050345">
    <property type="entry name" value="Aliph_Amidase/BUP"/>
</dbReference>
<feature type="domain" description="CN hydrolase" evidence="2">
    <location>
        <begin position="8"/>
        <end position="231"/>
    </location>
</feature>
<proteinExistence type="predicted"/>
<dbReference type="InterPro" id="IPR003010">
    <property type="entry name" value="C-N_Hydrolase"/>
</dbReference>
<evidence type="ECO:0000259" key="2">
    <source>
        <dbReference type="PROSITE" id="PS50263"/>
    </source>
</evidence>
<dbReference type="GO" id="GO:0050126">
    <property type="term" value="F:N-carbamoylputrescine amidase activity"/>
    <property type="evidence" value="ECO:0007669"/>
    <property type="project" value="TreeGrafter"/>
</dbReference>
<dbReference type="AlphaFoldDB" id="A0A0D2RU87"/>
<dbReference type="PROSITE" id="PS50263">
    <property type="entry name" value="CN_HYDROLASE"/>
    <property type="match status" value="1"/>
</dbReference>
<keyword evidence="1" id="KW-0378">Hydrolase</keyword>
<dbReference type="Gramene" id="KJB32981">
    <property type="protein sequence ID" value="KJB32981"/>
    <property type="gene ID" value="B456_006G1125001"/>
</dbReference>
<dbReference type="Proteomes" id="UP000032304">
    <property type="component" value="Chromosome 6"/>
</dbReference>
<evidence type="ECO:0000313" key="4">
    <source>
        <dbReference type="Proteomes" id="UP000032304"/>
    </source>
</evidence>
<dbReference type="CDD" id="cd07573">
    <property type="entry name" value="CPA"/>
    <property type="match status" value="1"/>
</dbReference>
<dbReference type="EMBL" id="CM001745">
    <property type="protein sequence ID" value="KJB32981.1"/>
    <property type="molecule type" value="Genomic_DNA"/>
</dbReference>
<protein>
    <recommendedName>
        <fullName evidence="2">CN hydrolase domain-containing protein</fullName>
    </recommendedName>
</protein>
<name>A0A0D2RU87_GOSRA</name>
<dbReference type="Pfam" id="PF00795">
    <property type="entry name" value="CN_hydrolase"/>
    <property type="match status" value="1"/>
</dbReference>